<dbReference type="Gene3D" id="3.40.190.290">
    <property type="match status" value="1"/>
</dbReference>
<dbReference type="PROSITE" id="PS50931">
    <property type="entry name" value="HTH_LYSR"/>
    <property type="match status" value="1"/>
</dbReference>
<keyword evidence="7" id="KW-1185">Reference proteome</keyword>
<evidence type="ECO:0000256" key="2">
    <source>
        <dbReference type="ARBA" id="ARBA00023015"/>
    </source>
</evidence>
<dbReference type="SUPFAM" id="SSF53850">
    <property type="entry name" value="Periplasmic binding protein-like II"/>
    <property type="match status" value="1"/>
</dbReference>
<evidence type="ECO:0000256" key="4">
    <source>
        <dbReference type="ARBA" id="ARBA00023163"/>
    </source>
</evidence>
<evidence type="ECO:0000313" key="7">
    <source>
        <dbReference type="Proteomes" id="UP000593594"/>
    </source>
</evidence>
<dbReference type="InterPro" id="IPR036390">
    <property type="entry name" value="WH_DNA-bd_sf"/>
</dbReference>
<dbReference type="InterPro" id="IPR036388">
    <property type="entry name" value="WH-like_DNA-bd_sf"/>
</dbReference>
<name>A0A7S8C8N0_9HYPH</name>
<gene>
    <name evidence="6" type="ORF">HW532_20055</name>
</gene>
<dbReference type="GO" id="GO:0003700">
    <property type="term" value="F:DNA-binding transcription factor activity"/>
    <property type="evidence" value="ECO:0007669"/>
    <property type="project" value="InterPro"/>
</dbReference>
<feature type="domain" description="HTH lysR-type" evidence="5">
    <location>
        <begin position="2"/>
        <end position="59"/>
    </location>
</feature>
<dbReference type="GO" id="GO:0005829">
    <property type="term" value="C:cytosol"/>
    <property type="evidence" value="ECO:0007669"/>
    <property type="project" value="TreeGrafter"/>
</dbReference>
<dbReference type="EMBL" id="CP058214">
    <property type="protein sequence ID" value="QPC45440.1"/>
    <property type="molecule type" value="Genomic_DNA"/>
</dbReference>
<keyword evidence="2" id="KW-0805">Transcription regulation</keyword>
<accession>A0A7S8C8N0</accession>
<evidence type="ECO:0000256" key="3">
    <source>
        <dbReference type="ARBA" id="ARBA00023125"/>
    </source>
</evidence>
<dbReference type="Gene3D" id="1.10.10.10">
    <property type="entry name" value="Winged helix-like DNA-binding domain superfamily/Winged helix DNA-binding domain"/>
    <property type="match status" value="1"/>
</dbReference>
<dbReference type="KEGG" id="kmn:HW532_20055"/>
<protein>
    <submittedName>
        <fullName evidence="6">LysR family transcriptional regulator</fullName>
    </submittedName>
</protein>
<dbReference type="FunFam" id="1.10.10.10:FF:000001">
    <property type="entry name" value="LysR family transcriptional regulator"/>
    <property type="match status" value="1"/>
</dbReference>
<dbReference type="PANTHER" id="PTHR30419">
    <property type="entry name" value="HTH-TYPE TRANSCRIPTIONAL REGULATOR YBHD"/>
    <property type="match status" value="1"/>
</dbReference>
<dbReference type="Pfam" id="PF00126">
    <property type="entry name" value="HTH_1"/>
    <property type="match status" value="1"/>
</dbReference>
<reference evidence="6 7" key="1">
    <citation type="submission" date="2020-06" db="EMBL/GenBank/DDBJ databases">
        <title>Genome sequence of 2 isolates from Red Sea Mangroves.</title>
        <authorList>
            <person name="Sefrji F."/>
            <person name="Michoud G."/>
            <person name="Merlino G."/>
            <person name="Daffonchio D."/>
        </authorList>
    </citation>
    <scope>NUCLEOTIDE SEQUENCE [LARGE SCALE GENOMIC DNA]</scope>
    <source>
        <strain evidence="6 7">R1DC25</strain>
    </source>
</reference>
<proteinExistence type="inferred from homology"/>
<organism evidence="6 7">
    <name type="scientific">Kaustia mangrovi</name>
    <dbReference type="NCBI Taxonomy" id="2593653"/>
    <lineage>
        <taxon>Bacteria</taxon>
        <taxon>Pseudomonadati</taxon>
        <taxon>Pseudomonadota</taxon>
        <taxon>Alphaproteobacteria</taxon>
        <taxon>Hyphomicrobiales</taxon>
        <taxon>Parvibaculaceae</taxon>
        <taxon>Kaustia</taxon>
    </lineage>
</organism>
<keyword evidence="4" id="KW-0804">Transcription</keyword>
<dbReference type="Proteomes" id="UP000593594">
    <property type="component" value="Chromosome"/>
</dbReference>
<evidence type="ECO:0000313" key="6">
    <source>
        <dbReference type="EMBL" id="QPC45440.1"/>
    </source>
</evidence>
<evidence type="ECO:0000256" key="1">
    <source>
        <dbReference type="ARBA" id="ARBA00009437"/>
    </source>
</evidence>
<keyword evidence="3" id="KW-0238">DNA-binding</keyword>
<dbReference type="InterPro" id="IPR005119">
    <property type="entry name" value="LysR_subst-bd"/>
</dbReference>
<dbReference type="PRINTS" id="PR00039">
    <property type="entry name" value="HTHLYSR"/>
</dbReference>
<sequence>MMNVTQLRALVAVADTGSITHAAERIGLTQSGASQALSALEDHLAVRLVMRGRRGVTLTRVGEGVAARAREALAALDAIRRTADGARGLETGRIRLASVPSVFATLLPPLLQRFHARHPGIEVVALEATDREVAALLEAGTADIGVVAGPATPGRTVVPLHRDEWVAVVPAGHALVRGGAAGIPLAALAREPFVVATGGCSTHARTVARQAGLELADIRVEVHDWTSALALVREGLGVSLVPALNLPDDRRGLRVLPLAEPVHRDLSLEVSPDSAGSAIVLAFLDTAVTIGAGNPPRPDMHSAETWTP</sequence>
<evidence type="ECO:0000259" key="5">
    <source>
        <dbReference type="PROSITE" id="PS50931"/>
    </source>
</evidence>
<dbReference type="GO" id="GO:0003677">
    <property type="term" value="F:DNA binding"/>
    <property type="evidence" value="ECO:0007669"/>
    <property type="project" value="UniProtKB-KW"/>
</dbReference>
<dbReference type="InterPro" id="IPR050950">
    <property type="entry name" value="HTH-type_LysR_regulators"/>
</dbReference>
<dbReference type="InterPro" id="IPR000847">
    <property type="entry name" value="LysR_HTH_N"/>
</dbReference>
<dbReference type="Pfam" id="PF03466">
    <property type="entry name" value="LysR_substrate"/>
    <property type="match status" value="1"/>
</dbReference>
<comment type="similarity">
    <text evidence="1">Belongs to the LysR transcriptional regulatory family.</text>
</comment>
<dbReference type="AlphaFoldDB" id="A0A7S8C8N0"/>
<dbReference type="CDD" id="cd05466">
    <property type="entry name" value="PBP2_LTTR_substrate"/>
    <property type="match status" value="1"/>
</dbReference>
<dbReference type="SUPFAM" id="SSF46785">
    <property type="entry name" value="Winged helix' DNA-binding domain"/>
    <property type="match status" value="1"/>
</dbReference>